<gene>
    <name evidence="1" type="ordered locus">MTR_4g108010</name>
</gene>
<protein>
    <submittedName>
        <fullName evidence="1">DUF4283 domain protein</fullName>
    </submittedName>
</protein>
<dbReference type="AlphaFoldDB" id="G7JQV2"/>
<dbReference type="PaxDb" id="3880-AES91219"/>
<organism evidence="1 3">
    <name type="scientific">Medicago truncatula</name>
    <name type="common">Barrel medic</name>
    <name type="synonym">Medicago tribuloides</name>
    <dbReference type="NCBI Taxonomy" id="3880"/>
    <lineage>
        <taxon>Eukaryota</taxon>
        <taxon>Viridiplantae</taxon>
        <taxon>Streptophyta</taxon>
        <taxon>Embryophyta</taxon>
        <taxon>Tracheophyta</taxon>
        <taxon>Spermatophyta</taxon>
        <taxon>Magnoliopsida</taxon>
        <taxon>eudicotyledons</taxon>
        <taxon>Gunneridae</taxon>
        <taxon>Pentapetalae</taxon>
        <taxon>rosids</taxon>
        <taxon>fabids</taxon>
        <taxon>Fabales</taxon>
        <taxon>Fabaceae</taxon>
        <taxon>Papilionoideae</taxon>
        <taxon>50 kb inversion clade</taxon>
        <taxon>NPAAA clade</taxon>
        <taxon>Hologalegina</taxon>
        <taxon>IRL clade</taxon>
        <taxon>Trifolieae</taxon>
        <taxon>Medicago</taxon>
    </lineage>
</organism>
<evidence type="ECO:0000313" key="2">
    <source>
        <dbReference type="EnsemblPlants" id="AES91219"/>
    </source>
</evidence>
<dbReference type="OMA" id="IDDMRTI"/>
<dbReference type="HOGENOM" id="CLU_1350692_0_0_1"/>
<reference evidence="2" key="3">
    <citation type="submission" date="2015-04" db="UniProtKB">
        <authorList>
            <consortium name="EnsemblPlants"/>
        </authorList>
    </citation>
    <scope>IDENTIFICATION</scope>
    <source>
        <strain evidence="2">cv. Jemalong A17</strain>
    </source>
</reference>
<evidence type="ECO:0000313" key="3">
    <source>
        <dbReference type="Proteomes" id="UP000002051"/>
    </source>
</evidence>
<dbReference type="EnsemblPlants" id="AES91219">
    <property type="protein sequence ID" value="AES91219"/>
    <property type="gene ID" value="MTR_4g108010"/>
</dbReference>
<sequence length="203" mass="23126">MSPICPWPCLASMDTTVATVAKPHDSGKSFSQALSTSCDLHLNQLPPRVVMGNSVRVKISQAQYESGIVDCKRNLHGRITLHKGDKPLTTLALKQKLSNLWPNLQNWNLTPLGKGFFEFNFSSIDDMRTIWALGVINLKPGFLRFYCWTRDFKPQALVQTHAQIWVCLMHLPQEYWRRKTLYEIASGLGTVTPSLNYLFYLII</sequence>
<dbReference type="EMBL" id="CM001220">
    <property type="protein sequence ID" value="AES91219.1"/>
    <property type="molecule type" value="Genomic_DNA"/>
</dbReference>
<evidence type="ECO:0000313" key="1">
    <source>
        <dbReference type="EMBL" id="AES91219.1"/>
    </source>
</evidence>
<accession>G7JQV2</accession>
<reference evidence="1 3" key="1">
    <citation type="journal article" date="2011" name="Nature">
        <title>The Medicago genome provides insight into the evolution of rhizobial symbioses.</title>
        <authorList>
            <person name="Young N.D."/>
            <person name="Debelle F."/>
            <person name="Oldroyd G.E."/>
            <person name="Geurts R."/>
            <person name="Cannon S.B."/>
            <person name="Udvardi M.K."/>
            <person name="Benedito V.A."/>
            <person name="Mayer K.F."/>
            <person name="Gouzy J."/>
            <person name="Schoof H."/>
            <person name="Van de Peer Y."/>
            <person name="Proost S."/>
            <person name="Cook D.R."/>
            <person name="Meyers B.C."/>
            <person name="Spannagl M."/>
            <person name="Cheung F."/>
            <person name="De Mita S."/>
            <person name="Krishnakumar V."/>
            <person name="Gundlach H."/>
            <person name="Zhou S."/>
            <person name="Mudge J."/>
            <person name="Bharti A.K."/>
            <person name="Murray J.D."/>
            <person name="Naoumkina M.A."/>
            <person name="Rosen B."/>
            <person name="Silverstein K.A."/>
            <person name="Tang H."/>
            <person name="Rombauts S."/>
            <person name="Zhao P.X."/>
            <person name="Zhou P."/>
            <person name="Barbe V."/>
            <person name="Bardou P."/>
            <person name="Bechner M."/>
            <person name="Bellec A."/>
            <person name="Berger A."/>
            <person name="Berges H."/>
            <person name="Bidwell S."/>
            <person name="Bisseling T."/>
            <person name="Choisne N."/>
            <person name="Couloux A."/>
            <person name="Denny R."/>
            <person name="Deshpande S."/>
            <person name="Dai X."/>
            <person name="Doyle J.J."/>
            <person name="Dudez A.M."/>
            <person name="Farmer A.D."/>
            <person name="Fouteau S."/>
            <person name="Franken C."/>
            <person name="Gibelin C."/>
            <person name="Gish J."/>
            <person name="Goldstein S."/>
            <person name="Gonzalez A.J."/>
            <person name="Green P.J."/>
            <person name="Hallab A."/>
            <person name="Hartog M."/>
            <person name="Hua A."/>
            <person name="Humphray S.J."/>
            <person name="Jeong D.H."/>
            <person name="Jing Y."/>
            <person name="Jocker A."/>
            <person name="Kenton S.M."/>
            <person name="Kim D.J."/>
            <person name="Klee K."/>
            <person name="Lai H."/>
            <person name="Lang C."/>
            <person name="Lin S."/>
            <person name="Macmil S.L."/>
            <person name="Magdelenat G."/>
            <person name="Matthews L."/>
            <person name="McCorrison J."/>
            <person name="Monaghan E.L."/>
            <person name="Mun J.H."/>
            <person name="Najar F.Z."/>
            <person name="Nicholson C."/>
            <person name="Noirot C."/>
            <person name="O'Bleness M."/>
            <person name="Paule C.R."/>
            <person name="Poulain J."/>
            <person name="Prion F."/>
            <person name="Qin B."/>
            <person name="Qu C."/>
            <person name="Retzel E.F."/>
            <person name="Riddle C."/>
            <person name="Sallet E."/>
            <person name="Samain S."/>
            <person name="Samson N."/>
            <person name="Sanders I."/>
            <person name="Saurat O."/>
            <person name="Scarpelli C."/>
            <person name="Schiex T."/>
            <person name="Segurens B."/>
            <person name="Severin A.J."/>
            <person name="Sherrier D.J."/>
            <person name="Shi R."/>
            <person name="Sims S."/>
            <person name="Singer S.R."/>
            <person name="Sinharoy S."/>
            <person name="Sterck L."/>
            <person name="Viollet A."/>
            <person name="Wang B.B."/>
            <person name="Wang K."/>
            <person name="Wang M."/>
            <person name="Wang X."/>
            <person name="Warfsmann J."/>
            <person name="Weissenbach J."/>
            <person name="White D.D."/>
            <person name="White J.D."/>
            <person name="Wiley G.B."/>
            <person name="Wincker P."/>
            <person name="Xing Y."/>
            <person name="Yang L."/>
            <person name="Yao Z."/>
            <person name="Ying F."/>
            <person name="Zhai J."/>
            <person name="Zhou L."/>
            <person name="Zuber A."/>
            <person name="Denarie J."/>
            <person name="Dixon R.A."/>
            <person name="May G.D."/>
            <person name="Schwartz D.C."/>
            <person name="Rogers J."/>
            <person name="Quetier F."/>
            <person name="Town C.D."/>
            <person name="Roe B.A."/>
        </authorList>
    </citation>
    <scope>NUCLEOTIDE SEQUENCE [LARGE SCALE GENOMIC DNA]</scope>
    <source>
        <strain evidence="1">A17</strain>
        <strain evidence="2 3">cv. Jemalong A17</strain>
    </source>
</reference>
<dbReference type="PANTHER" id="PTHR31286:SF60">
    <property type="entry name" value="PROTEIN, PUTATIVE-RELATED"/>
    <property type="match status" value="1"/>
</dbReference>
<keyword evidence="3" id="KW-1185">Reference proteome</keyword>
<proteinExistence type="predicted"/>
<dbReference type="Proteomes" id="UP000002051">
    <property type="component" value="Chromosome 4"/>
</dbReference>
<dbReference type="InterPro" id="IPR040256">
    <property type="entry name" value="At4g02000-like"/>
</dbReference>
<reference evidence="1 3" key="2">
    <citation type="journal article" date="2014" name="BMC Genomics">
        <title>An improved genome release (version Mt4.0) for the model legume Medicago truncatula.</title>
        <authorList>
            <person name="Tang H."/>
            <person name="Krishnakumar V."/>
            <person name="Bidwell S."/>
            <person name="Rosen B."/>
            <person name="Chan A."/>
            <person name="Zhou S."/>
            <person name="Gentzbittel L."/>
            <person name="Childs K.L."/>
            <person name="Yandell M."/>
            <person name="Gundlach H."/>
            <person name="Mayer K.F."/>
            <person name="Schwartz D.C."/>
            <person name="Town C.D."/>
        </authorList>
    </citation>
    <scope>GENOME REANNOTATION</scope>
    <source>
        <strain evidence="2 3">cv. Jemalong A17</strain>
    </source>
</reference>
<name>G7JQV2_MEDTR</name>
<dbReference type="PANTHER" id="PTHR31286">
    <property type="entry name" value="GLYCINE-RICH CELL WALL STRUCTURAL PROTEIN 1.8-LIKE"/>
    <property type="match status" value="1"/>
</dbReference>